<gene>
    <name evidence="2" type="ORF">WAX74_12595</name>
</gene>
<evidence type="ECO:0000313" key="2">
    <source>
        <dbReference type="EMBL" id="MEI4770475.1"/>
    </source>
</evidence>
<dbReference type="EMBL" id="JBAWSY010000009">
    <property type="protein sequence ID" value="MEI4770475.1"/>
    <property type="molecule type" value="Genomic_DNA"/>
</dbReference>
<name>A0ABU8F647_9BACI</name>
<feature type="region of interest" description="Disordered" evidence="1">
    <location>
        <begin position="167"/>
        <end position="196"/>
    </location>
</feature>
<dbReference type="RefSeq" id="WP_336498036.1">
    <property type="nucleotide sequence ID" value="NZ_JBAWSY010000009.1"/>
</dbReference>
<protein>
    <submittedName>
        <fullName evidence="2">Uncharacterized protein</fullName>
    </submittedName>
</protein>
<reference evidence="2 3" key="1">
    <citation type="submission" date="2024-01" db="EMBL/GenBank/DDBJ databases">
        <title>Seven novel Bacillus-like species.</title>
        <authorList>
            <person name="Liu G."/>
        </authorList>
    </citation>
    <scope>NUCLEOTIDE SEQUENCE [LARGE SCALE GENOMIC DNA]</scope>
    <source>
        <strain evidence="2 3">FJAT-51614</strain>
    </source>
</reference>
<feature type="compositionally biased region" description="Basic and acidic residues" evidence="1">
    <location>
        <begin position="182"/>
        <end position="196"/>
    </location>
</feature>
<organism evidence="2 3">
    <name type="scientific">Psychrobacillus mangrovi</name>
    <dbReference type="NCBI Taxonomy" id="3117745"/>
    <lineage>
        <taxon>Bacteria</taxon>
        <taxon>Bacillati</taxon>
        <taxon>Bacillota</taxon>
        <taxon>Bacilli</taxon>
        <taxon>Bacillales</taxon>
        <taxon>Bacillaceae</taxon>
        <taxon>Psychrobacillus</taxon>
    </lineage>
</organism>
<evidence type="ECO:0000313" key="3">
    <source>
        <dbReference type="Proteomes" id="UP001364890"/>
    </source>
</evidence>
<dbReference type="Proteomes" id="UP001364890">
    <property type="component" value="Unassembled WGS sequence"/>
</dbReference>
<accession>A0ABU8F647</accession>
<sequence>MNLFNINLFQFKTKPEGKEKASEFLNEGFIAIGWSKVLDMTTMAKEDIRDALSSAYGYSGRSLSTNLGTVNTFKNVMRKGDVVLITQDGFVHIGIIGDYEYHPNKVKDGTCHRRSCDWRKMINKEELKEEVKSLLRNMTTVTKFPHPFVTSGIGEILGMVAKHEIPPTEHTHPIDIWEEEKEDKQTSPNEKDPEKLISRLGQLGTTALEILEEEMQSEDPDRRRKAAVDILSIIKNNPKTTTEEE</sequence>
<comment type="caution">
    <text evidence="2">The sequence shown here is derived from an EMBL/GenBank/DDBJ whole genome shotgun (WGS) entry which is preliminary data.</text>
</comment>
<evidence type="ECO:0000256" key="1">
    <source>
        <dbReference type="SAM" id="MobiDB-lite"/>
    </source>
</evidence>
<keyword evidence="3" id="KW-1185">Reference proteome</keyword>
<proteinExistence type="predicted"/>